<comment type="function">
    <text evidence="7">Catalyzes the N-acylation of UDP-3-O-acylglucosamine using 3-hydroxyacyl-ACP as the acyl donor. Is involved in the biosynthesis of lipid A, a phosphorylated glycolipid that anchors the lipopolysaccharide to the outer membrane of the cell.</text>
</comment>
<dbReference type="NCBIfam" id="TIGR01853">
    <property type="entry name" value="lipid_A_lpxD"/>
    <property type="match status" value="1"/>
</dbReference>
<dbReference type="Gene3D" id="1.20.5.170">
    <property type="match status" value="1"/>
</dbReference>
<comment type="pathway">
    <text evidence="7">Bacterial outer membrane biogenesis; LPS lipid A biosynthesis.</text>
</comment>
<accession>A0ABV5ZCM7</accession>
<feature type="coiled-coil region" evidence="8">
    <location>
        <begin position="318"/>
        <end position="352"/>
    </location>
</feature>
<dbReference type="EC" id="2.3.1.191" evidence="7"/>
<proteinExistence type="inferred from homology"/>
<gene>
    <name evidence="7 10" type="primary">lpxD</name>
    <name evidence="10" type="ORF">ACFFLH_11315</name>
</gene>
<dbReference type="SUPFAM" id="SSF51161">
    <property type="entry name" value="Trimeric LpxA-like enzymes"/>
    <property type="match status" value="1"/>
</dbReference>
<evidence type="ECO:0000313" key="10">
    <source>
        <dbReference type="EMBL" id="MFB9887006.1"/>
    </source>
</evidence>
<sequence>MASRIYTLAELADFLGAALHGDGQLKVAGLATLKTAQAHQLSFLANPKYVRDLAETNAAAVILSAEHQDKCPVPALVLDNPYLGYAKVSHLFLPQYAPQQGVHPTAVVAEDVRLGEGVVIGPGAVVGAGSVLEAGVEIGAQSVVGRECHIGAGTRLQARVTLYDRVSLGARCIVHSGAVIGSDGFGFAQHQGQWIKIAQLGGVIIEDDVEIGANTTIDSGALEPTRLGAGVKVDNQVQIAHNVQIGEGTAIAGCVGIAGSAVIGRYCTLAGGVGVAGHLEIADRVHVTGMSLVSASIREPGIYSSGTALTSNQQWRKNVARFRNLDDLARRLQQLEKQLLRTQNEKGSLDDGN</sequence>
<dbReference type="GO" id="GO:0103118">
    <property type="term" value="F:UDP-3-O-[(3R)-3-hydroxyacyl]-glucosamine N-acyltransferase activity"/>
    <property type="evidence" value="ECO:0007669"/>
    <property type="project" value="UniProtKB-EC"/>
</dbReference>
<evidence type="ECO:0000256" key="7">
    <source>
        <dbReference type="HAMAP-Rule" id="MF_00523"/>
    </source>
</evidence>
<evidence type="ECO:0000256" key="6">
    <source>
        <dbReference type="ARBA" id="ARBA00023315"/>
    </source>
</evidence>
<keyword evidence="8" id="KW-0175">Coiled coil</keyword>
<evidence type="ECO:0000256" key="8">
    <source>
        <dbReference type="SAM" id="Coils"/>
    </source>
</evidence>
<evidence type="ECO:0000256" key="3">
    <source>
        <dbReference type="ARBA" id="ARBA00022679"/>
    </source>
</evidence>
<evidence type="ECO:0000256" key="2">
    <source>
        <dbReference type="ARBA" id="ARBA00022556"/>
    </source>
</evidence>
<protein>
    <recommendedName>
        <fullName evidence="7">UDP-3-O-acylglucosamine N-acyltransferase</fullName>
        <ecNumber evidence="7">2.3.1.191</ecNumber>
    </recommendedName>
</protein>
<keyword evidence="5 7" id="KW-0443">Lipid metabolism</keyword>
<reference evidence="10 11" key="1">
    <citation type="submission" date="2024-09" db="EMBL/GenBank/DDBJ databases">
        <authorList>
            <person name="Sun Q."/>
            <person name="Mori K."/>
        </authorList>
    </citation>
    <scope>NUCLEOTIDE SEQUENCE [LARGE SCALE GENOMIC DNA]</scope>
    <source>
        <strain evidence="10 11">ATCC 51285</strain>
    </source>
</reference>
<feature type="domain" description="UDP-3-O-[3-hydroxymyristoyl] glucosamine N-acyltransferase non-repeat region" evidence="9">
    <location>
        <begin position="25"/>
        <end position="91"/>
    </location>
</feature>
<evidence type="ECO:0000256" key="5">
    <source>
        <dbReference type="ARBA" id="ARBA00023098"/>
    </source>
</evidence>
<keyword evidence="1 7" id="KW-0444">Lipid biosynthesis</keyword>
<dbReference type="Pfam" id="PF00132">
    <property type="entry name" value="Hexapep"/>
    <property type="match status" value="2"/>
</dbReference>
<comment type="caution">
    <text evidence="10">The sequence shown here is derived from an EMBL/GenBank/DDBJ whole genome shotgun (WGS) entry which is preliminary data.</text>
</comment>
<feature type="active site" description="Proton acceptor" evidence="7">
    <location>
        <position position="241"/>
    </location>
</feature>
<comment type="subunit">
    <text evidence="7">Homotrimer.</text>
</comment>
<dbReference type="Gene3D" id="3.40.1390.10">
    <property type="entry name" value="MurE/MurF, N-terminal domain"/>
    <property type="match status" value="1"/>
</dbReference>
<dbReference type="RefSeq" id="WP_027312176.1">
    <property type="nucleotide sequence ID" value="NZ_JBHLZN010000003.1"/>
</dbReference>
<organism evidence="10 11">
    <name type="scientific">Balneatrix alpica</name>
    <dbReference type="NCBI Taxonomy" id="75684"/>
    <lineage>
        <taxon>Bacteria</taxon>
        <taxon>Pseudomonadati</taxon>
        <taxon>Pseudomonadota</taxon>
        <taxon>Gammaproteobacteria</taxon>
        <taxon>Oceanospirillales</taxon>
        <taxon>Balneatrichaceae</taxon>
        <taxon>Balneatrix</taxon>
    </lineage>
</organism>
<keyword evidence="2 7" id="KW-0441">Lipid A biosynthesis</keyword>
<dbReference type="PANTHER" id="PTHR43378">
    <property type="entry name" value="UDP-3-O-ACYLGLUCOSAMINE N-ACYLTRANSFERASE"/>
    <property type="match status" value="1"/>
</dbReference>
<dbReference type="CDD" id="cd03352">
    <property type="entry name" value="LbH_LpxD"/>
    <property type="match status" value="1"/>
</dbReference>
<keyword evidence="11" id="KW-1185">Reference proteome</keyword>
<dbReference type="PROSITE" id="PS00101">
    <property type="entry name" value="HEXAPEP_TRANSFERASES"/>
    <property type="match status" value="2"/>
</dbReference>
<dbReference type="PANTHER" id="PTHR43378:SF2">
    <property type="entry name" value="UDP-3-O-ACYLGLUCOSAMINE N-ACYLTRANSFERASE 1, MITOCHONDRIAL-RELATED"/>
    <property type="match status" value="1"/>
</dbReference>
<comment type="similarity">
    <text evidence="7">Belongs to the transferase hexapeptide repeat family. LpxD subfamily.</text>
</comment>
<dbReference type="InterPro" id="IPR020573">
    <property type="entry name" value="UDP_GlcNAc_AcTrfase_non-rep"/>
</dbReference>
<evidence type="ECO:0000256" key="4">
    <source>
        <dbReference type="ARBA" id="ARBA00022737"/>
    </source>
</evidence>
<keyword evidence="3 7" id="KW-0808">Transferase</keyword>
<evidence type="ECO:0000256" key="1">
    <source>
        <dbReference type="ARBA" id="ARBA00022516"/>
    </source>
</evidence>
<dbReference type="HAMAP" id="MF_00523">
    <property type="entry name" value="LpxD"/>
    <property type="match status" value="1"/>
</dbReference>
<dbReference type="Pfam" id="PF04613">
    <property type="entry name" value="LpxD"/>
    <property type="match status" value="1"/>
</dbReference>
<dbReference type="Gene3D" id="2.160.10.10">
    <property type="entry name" value="Hexapeptide repeat proteins"/>
    <property type="match status" value="1"/>
</dbReference>
<dbReference type="InterPro" id="IPR011004">
    <property type="entry name" value="Trimer_LpxA-like_sf"/>
</dbReference>
<comment type="catalytic activity">
    <reaction evidence="7">
        <text>a UDP-3-O-[(3R)-3-hydroxyacyl]-alpha-D-glucosamine + a (3R)-hydroxyacyl-[ACP] = a UDP-2-N,3-O-bis[(3R)-3-hydroxyacyl]-alpha-D-glucosamine + holo-[ACP] + H(+)</text>
        <dbReference type="Rhea" id="RHEA:53836"/>
        <dbReference type="Rhea" id="RHEA-COMP:9685"/>
        <dbReference type="Rhea" id="RHEA-COMP:9945"/>
        <dbReference type="ChEBI" id="CHEBI:15378"/>
        <dbReference type="ChEBI" id="CHEBI:64479"/>
        <dbReference type="ChEBI" id="CHEBI:78827"/>
        <dbReference type="ChEBI" id="CHEBI:137740"/>
        <dbReference type="ChEBI" id="CHEBI:137748"/>
        <dbReference type="EC" id="2.3.1.191"/>
    </reaction>
</comment>
<dbReference type="Proteomes" id="UP001589628">
    <property type="component" value="Unassembled WGS sequence"/>
</dbReference>
<name>A0ABV5ZCM7_9GAMM</name>
<keyword evidence="6 7" id="KW-0012">Acyltransferase</keyword>
<dbReference type="InterPro" id="IPR001451">
    <property type="entry name" value="Hexapep"/>
</dbReference>
<dbReference type="InterPro" id="IPR018357">
    <property type="entry name" value="Hexapep_transf_CS"/>
</dbReference>
<dbReference type="EMBL" id="JBHLZN010000003">
    <property type="protein sequence ID" value="MFB9887006.1"/>
    <property type="molecule type" value="Genomic_DNA"/>
</dbReference>
<evidence type="ECO:0000313" key="11">
    <source>
        <dbReference type="Proteomes" id="UP001589628"/>
    </source>
</evidence>
<evidence type="ECO:0000259" key="9">
    <source>
        <dbReference type="Pfam" id="PF04613"/>
    </source>
</evidence>
<keyword evidence="4 7" id="KW-0677">Repeat</keyword>
<dbReference type="InterPro" id="IPR007691">
    <property type="entry name" value="LpxD"/>
</dbReference>
<dbReference type="NCBIfam" id="NF002060">
    <property type="entry name" value="PRK00892.1"/>
    <property type="match status" value="1"/>
</dbReference>